<feature type="domain" description="HTH cro/C1-type" evidence="1">
    <location>
        <begin position="29"/>
        <end position="76"/>
    </location>
</feature>
<dbReference type="PATRIC" id="fig|1333857.3.peg.1382"/>
<dbReference type="Pfam" id="PF17765">
    <property type="entry name" value="MLTR_LBD"/>
    <property type="match status" value="1"/>
</dbReference>
<dbReference type="InterPro" id="IPR001387">
    <property type="entry name" value="Cro/C1-type_HTH"/>
</dbReference>
<evidence type="ECO:0000259" key="1">
    <source>
        <dbReference type="PROSITE" id="PS50943"/>
    </source>
</evidence>
<dbReference type="Proteomes" id="UP000016033">
    <property type="component" value="Unassembled WGS sequence"/>
</dbReference>
<dbReference type="GO" id="GO:0003677">
    <property type="term" value="F:DNA binding"/>
    <property type="evidence" value="ECO:0007669"/>
    <property type="project" value="InterPro"/>
</dbReference>
<reference evidence="2 3" key="1">
    <citation type="journal article" date="2013" name="Genome Announc.">
        <title>Whole-genome sequences of five oyster-associated bacteria show potential for crude oil hydrocarbon degradation.</title>
        <authorList>
            <person name="Chauhan A."/>
            <person name="Green S."/>
            <person name="Pathak A."/>
            <person name="Thomas J."/>
            <person name="Venkatramanan R."/>
        </authorList>
    </citation>
    <scope>NUCLEOTIDE SEQUENCE [LARGE SCALE GENOMIC DNA]</scope>
    <source>
        <strain evidence="2 3">MF109</strain>
    </source>
</reference>
<dbReference type="AlphaFoldDB" id="T5KBF5"/>
<accession>T5KBF5</accession>
<comment type="caution">
    <text evidence="2">The sequence shown here is derived from an EMBL/GenBank/DDBJ whole genome shotgun (WGS) entry which is preliminary data.</text>
</comment>
<organism evidence="2 3">
    <name type="scientific">Microbacterium maritypicum MF109</name>
    <dbReference type="NCBI Taxonomy" id="1333857"/>
    <lineage>
        <taxon>Bacteria</taxon>
        <taxon>Bacillati</taxon>
        <taxon>Actinomycetota</taxon>
        <taxon>Actinomycetes</taxon>
        <taxon>Micrococcales</taxon>
        <taxon>Microbacteriaceae</taxon>
        <taxon>Microbacterium</taxon>
    </lineage>
</organism>
<dbReference type="CDD" id="cd00093">
    <property type="entry name" value="HTH_XRE"/>
    <property type="match status" value="1"/>
</dbReference>
<dbReference type="EMBL" id="ATAO01000157">
    <property type="protein sequence ID" value="EQM80318.1"/>
    <property type="molecule type" value="Genomic_DNA"/>
</dbReference>
<gene>
    <name evidence="2" type="ORF">L687_15370</name>
</gene>
<dbReference type="Gene3D" id="1.10.260.40">
    <property type="entry name" value="lambda repressor-like DNA-binding domains"/>
    <property type="match status" value="1"/>
</dbReference>
<sequence>MSEFLSTRRARLTPEQAGIIGGGRRRVTGLRREEVAMLAGMSVDYYARMERGNLSGVSPEVLESLGRALHLDDAELAHLHDLARNAAPNRSARARPRAATPVIRPALQRLLDSISVPAYISNARKDFLAVNVIGRAVFAPILDDAANQRNNARYTFFNPAAQNFYVDWESGANSIVASLRIEAGRNPHDKDLTDLIGELVTRSDVFRTRWAAHDVRFHRTGSKRIHHPDVGALLFDYEGFELPADPGLVMFTMTPSPGGPTEERLRLLGSLSAMESAQSE</sequence>
<dbReference type="Pfam" id="PF13560">
    <property type="entry name" value="HTH_31"/>
    <property type="match status" value="1"/>
</dbReference>
<protein>
    <recommendedName>
        <fullName evidence="1">HTH cro/C1-type domain-containing protein</fullName>
    </recommendedName>
</protein>
<dbReference type="Gene3D" id="3.30.450.180">
    <property type="match status" value="1"/>
</dbReference>
<name>T5KBF5_MICMQ</name>
<evidence type="ECO:0000313" key="3">
    <source>
        <dbReference type="Proteomes" id="UP000016033"/>
    </source>
</evidence>
<proteinExistence type="predicted"/>
<dbReference type="PANTHER" id="PTHR35010">
    <property type="entry name" value="BLL4672 PROTEIN-RELATED"/>
    <property type="match status" value="1"/>
</dbReference>
<dbReference type="PROSITE" id="PS50943">
    <property type="entry name" value="HTH_CROC1"/>
    <property type="match status" value="1"/>
</dbReference>
<dbReference type="RefSeq" id="WP_021199349.1">
    <property type="nucleotide sequence ID" value="NZ_ATAO01000157.1"/>
</dbReference>
<dbReference type="InterPro" id="IPR010982">
    <property type="entry name" value="Lambda_DNA-bd_dom_sf"/>
</dbReference>
<dbReference type="SUPFAM" id="SSF47413">
    <property type="entry name" value="lambda repressor-like DNA-binding domains"/>
    <property type="match status" value="1"/>
</dbReference>
<dbReference type="SMART" id="SM00530">
    <property type="entry name" value="HTH_XRE"/>
    <property type="match status" value="1"/>
</dbReference>
<dbReference type="InterPro" id="IPR041413">
    <property type="entry name" value="MLTR_LBD"/>
</dbReference>
<evidence type="ECO:0000313" key="2">
    <source>
        <dbReference type="EMBL" id="EQM80318.1"/>
    </source>
</evidence>
<dbReference type="PANTHER" id="PTHR35010:SF2">
    <property type="entry name" value="BLL4672 PROTEIN"/>
    <property type="match status" value="1"/>
</dbReference>